<keyword evidence="1" id="KW-0732">Signal</keyword>
<evidence type="ECO:0000256" key="1">
    <source>
        <dbReference type="SAM" id="SignalP"/>
    </source>
</evidence>
<reference evidence="2" key="1">
    <citation type="journal article" date="2023" name="Mol. Phylogenet. Evol.">
        <title>Genome-scale phylogeny and comparative genomics of the fungal order Sordariales.</title>
        <authorList>
            <person name="Hensen N."/>
            <person name="Bonometti L."/>
            <person name="Westerberg I."/>
            <person name="Brannstrom I.O."/>
            <person name="Guillou S."/>
            <person name="Cros-Aarteil S."/>
            <person name="Calhoun S."/>
            <person name="Haridas S."/>
            <person name="Kuo A."/>
            <person name="Mondo S."/>
            <person name="Pangilinan J."/>
            <person name="Riley R."/>
            <person name="LaButti K."/>
            <person name="Andreopoulos B."/>
            <person name="Lipzen A."/>
            <person name="Chen C."/>
            <person name="Yan M."/>
            <person name="Daum C."/>
            <person name="Ng V."/>
            <person name="Clum A."/>
            <person name="Steindorff A."/>
            <person name="Ohm R.A."/>
            <person name="Martin F."/>
            <person name="Silar P."/>
            <person name="Natvig D.O."/>
            <person name="Lalanne C."/>
            <person name="Gautier V."/>
            <person name="Ament-Velasquez S.L."/>
            <person name="Kruys A."/>
            <person name="Hutchinson M.I."/>
            <person name="Powell A.J."/>
            <person name="Barry K."/>
            <person name="Miller A.N."/>
            <person name="Grigoriev I.V."/>
            <person name="Debuchy R."/>
            <person name="Gladieux P."/>
            <person name="Hiltunen Thoren M."/>
            <person name="Johannesson H."/>
        </authorList>
    </citation>
    <scope>NUCLEOTIDE SEQUENCE</scope>
    <source>
        <strain evidence="2">CBS 232.78</strain>
    </source>
</reference>
<feature type="signal peptide" evidence="1">
    <location>
        <begin position="1"/>
        <end position="19"/>
    </location>
</feature>
<name>A0AAE0NRP8_9PEZI</name>
<sequence>MRSTTAIGFLSLLIPFVSGFHVSGNEVEGGLYKVSIDARGQQVHELLTPDLVSRDAGLAKASNALVLADREIPARFKSAAKELFAREPRLYCGCGIVLDRSDCDAAVDNMKVQIRNHGGRVFVPIGQAYYAVRGGVVSFICTRRGNNAITGVSEGDFTNLLGVVTQNCGLYVAGTYRHGDSNASEDVGYMNAGGDFCGAAEASNKERC</sequence>
<evidence type="ECO:0008006" key="4">
    <source>
        <dbReference type="Google" id="ProtNLM"/>
    </source>
</evidence>
<feature type="chain" id="PRO_5042197451" description="Ecp2 effector protein domain-containing protein" evidence="1">
    <location>
        <begin position="20"/>
        <end position="208"/>
    </location>
</feature>
<gene>
    <name evidence="2" type="ORF">B0H63DRAFT_508500</name>
</gene>
<proteinExistence type="predicted"/>
<reference evidence="2" key="2">
    <citation type="submission" date="2023-06" db="EMBL/GenBank/DDBJ databases">
        <authorList>
            <consortium name="Lawrence Berkeley National Laboratory"/>
            <person name="Haridas S."/>
            <person name="Hensen N."/>
            <person name="Bonometti L."/>
            <person name="Westerberg I."/>
            <person name="Brannstrom I.O."/>
            <person name="Guillou S."/>
            <person name="Cros-Aarteil S."/>
            <person name="Calhoun S."/>
            <person name="Kuo A."/>
            <person name="Mondo S."/>
            <person name="Pangilinan J."/>
            <person name="Riley R."/>
            <person name="LaButti K."/>
            <person name="Andreopoulos B."/>
            <person name="Lipzen A."/>
            <person name="Chen C."/>
            <person name="Yanf M."/>
            <person name="Daum C."/>
            <person name="Ng V."/>
            <person name="Clum A."/>
            <person name="Steindorff A."/>
            <person name="Ohm R."/>
            <person name="Martin F."/>
            <person name="Silar P."/>
            <person name="Natvig D."/>
            <person name="Lalanne C."/>
            <person name="Gautier V."/>
            <person name="Ament-velasquez S.L."/>
            <person name="Kruys A."/>
            <person name="Hutchinson M.I."/>
            <person name="Powell A.J."/>
            <person name="Barry K."/>
            <person name="Miller A.N."/>
            <person name="Grigoriev I.V."/>
            <person name="Debuchy R."/>
            <person name="Gladieux P."/>
            <person name="Thoren M.H."/>
            <person name="Johannesson H."/>
        </authorList>
    </citation>
    <scope>NUCLEOTIDE SEQUENCE</scope>
    <source>
        <strain evidence="2">CBS 232.78</strain>
    </source>
</reference>
<protein>
    <recommendedName>
        <fullName evidence="4">Ecp2 effector protein domain-containing protein</fullName>
    </recommendedName>
</protein>
<accession>A0AAE0NRP8</accession>
<dbReference type="EMBL" id="JAULSW010000003">
    <property type="protein sequence ID" value="KAK3386456.1"/>
    <property type="molecule type" value="Genomic_DNA"/>
</dbReference>
<organism evidence="2 3">
    <name type="scientific">Podospora didyma</name>
    <dbReference type="NCBI Taxonomy" id="330526"/>
    <lineage>
        <taxon>Eukaryota</taxon>
        <taxon>Fungi</taxon>
        <taxon>Dikarya</taxon>
        <taxon>Ascomycota</taxon>
        <taxon>Pezizomycotina</taxon>
        <taxon>Sordariomycetes</taxon>
        <taxon>Sordariomycetidae</taxon>
        <taxon>Sordariales</taxon>
        <taxon>Podosporaceae</taxon>
        <taxon>Podospora</taxon>
    </lineage>
</organism>
<keyword evidence="3" id="KW-1185">Reference proteome</keyword>
<evidence type="ECO:0000313" key="3">
    <source>
        <dbReference type="Proteomes" id="UP001285441"/>
    </source>
</evidence>
<evidence type="ECO:0000313" key="2">
    <source>
        <dbReference type="EMBL" id="KAK3386456.1"/>
    </source>
</evidence>
<dbReference type="Proteomes" id="UP001285441">
    <property type="component" value="Unassembled WGS sequence"/>
</dbReference>
<dbReference type="AlphaFoldDB" id="A0AAE0NRP8"/>
<comment type="caution">
    <text evidence="2">The sequence shown here is derived from an EMBL/GenBank/DDBJ whole genome shotgun (WGS) entry which is preliminary data.</text>
</comment>